<protein>
    <submittedName>
        <fullName evidence="8">G protein-coupled receptor</fullName>
    </submittedName>
</protein>
<keyword evidence="2 5" id="KW-0812">Transmembrane</keyword>
<dbReference type="Proteomes" id="UP000272942">
    <property type="component" value="Unassembled WGS sequence"/>
</dbReference>
<accession>A0A183AE86</accession>
<dbReference type="AlphaFoldDB" id="A0A183AE86"/>
<evidence type="ECO:0000256" key="1">
    <source>
        <dbReference type="ARBA" id="ARBA00004141"/>
    </source>
</evidence>
<keyword evidence="4 5" id="KW-0472">Membrane</keyword>
<evidence type="ECO:0000256" key="4">
    <source>
        <dbReference type="ARBA" id="ARBA00023136"/>
    </source>
</evidence>
<dbReference type="WBParaSite" id="ECPE_0000528301-mRNA-1">
    <property type="protein sequence ID" value="ECPE_0000528301-mRNA-1"/>
    <property type="gene ID" value="ECPE_0000528301"/>
</dbReference>
<keyword evidence="7" id="KW-1185">Reference proteome</keyword>
<evidence type="ECO:0000256" key="2">
    <source>
        <dbReference type="ARBA" id="ARBA00022692"/>
    </source>
</evidence>
<keyword evidence="3 5" id="KW-1133">Transmembrane helix</keyword>
<dbReference type="PROSITE" id="PS00650">
    <property type="entry name" value="G_PROTEIN_RECEP_F2_2"/>
    <property type="match status" value="1"/>
</dbReference>
<dbReference type="GO" id="GO:0007188">
    <property type="term" value="P:adenylate cyclase-modulating G protein-coupled receptor signaling pathway"/>
    <property type="evidence" value="ECO:0007669"/>
    <property type="project" value="TreeGrafter"/>
</dbReference>
<dbReference type="PRINTS" id="PR00249">
    <property type="entry name" value="GPCRSECRETIN"/>
</dbReference>
<evidence type="ECO:0000313" key="7">
    <source>
        <dbReference type="Proteomes" id="UP000272942"/>
    </source>
</evidence>
<evidence type="ECO:0000313" key="8">
    <source>
        <dbReference type="WBParaSite" id="ECPE_0000528301-mRNA-1"/>
    </source>
</evidence>
<sequence length="173" mass="20466">MRFAPPPRSNINCFVYFRQIQFSYSITIQFSFGNLFFLINVLRVFVKRLRESFILNYRKATKAAFMLMPLLGIANAVVLIEEPINPWGMLVITGLQRLLPCWQGLFVAVIYCFMNRQVSDIHRAHTFEAIYRFIVKDSRVRWKRGAGTTENILYALRYIKTETRLVRKLLYVR</sequence>
<dbReference type="GO" id="GO:0005886">
    <property type="term" value="C:plasma membrane"/>
    <property type="evidence" value="ECO:0007669"/>
    <property type="project" value="TreeGrafter"/>
</dbReference>
<dbReference type="GO" id="GO:0008528">
    <property type="term" value="F:G protein-coupled peptide receptor activity"/>
    <property type="evidence" value="ECO:0007669"/>
    <property type="project" value="TreeGrafter"/>
</dbReference>
<dbReference type="EMBL" id="UZAN01042114">
    <property type="protein sequence ID" value="VDP75041.1"/>
    <property type="molecule type" value="Genomic_DNA"/>
</dbReference>
<evidence type="ECO:0000256" key="5">
    <source>
        <dbReference type="SAM" id="Phobius"/>
    </source>
</evidence>
<dbReference type="PANTHER" id="PTHR45620">
    <property type="entry name" value="PDF RECEPTOR-LIKE PROTEIN-RELATED"/>
    <property type="match status" value="1"/>
</dbReference>
<feature type="transmembrane region" description="Helical" evidence="5">
    <location>
        <begin position="20"/>
        <end position="42"/>
    </location>
</feature>
<organism evidence="8">
    <name type="scientific">Echinostoma caproni</name>
    <dbReference type="NCBI Taxonomy" id="27848"/>
    <lineage>
        <taxon>Eukaryota</taxon>
        <taxon>Metazoa</taxon>
        <taxon>Spiralia</taxon>
        <taxon>Lophotrochozoa</taxon>
        <taxon>Platyhelminthes</taxon>
        <taxon>Trematoda</taxon>
        <taxon>Digenea</taxon>
        <taxon>Plagiorchiida</taxon>
        <taxon>Echinostomata</taxon>
        <taxon>Echinostomatoidea</taxon>
        <taxon>Echinostomatidae</taxon>
        <taxon>Echinostoma</taxon>
    </lineage>
</organism>
<dbReference type="Pfam" id="PF00002">
    <property type="entry name" value="7tm_2"/>
    <property type="match status" value="1"/>
</dbReference>
<dbReference type="OrthoDB" id="6022368at2759"/>
<dbReference type="InterPro" id="IPR017983">
    <property type="entry name" value="GPCR_2_secretin-like_CS"/>
</dbReference>
<reference evidence="6 7" key="2">
    <citation type="submission" date="2018-11" db="EMBL/GenBank/DDBJ databases">
        <authorList>
            <consortium name="Pathogen Informatics"/>
        </authorList>
    </citation>
    <scope>NUCLEOTIDE SEQUENCE [LARGE SCALE GENOMIC DNA]</scope>
    <source>
        <strain evidence="6 7">Egypt</strain>
    </source>
</reference>
<proteinExistence type="predicted"/>
<gene>
    <name evidence="6" type="ORF">ECPE_LOCUS5271</name>
</gene>
<feature type="transmembrane region" description="Helical" evidence="5">
    <location>
        <begin position="86"/>
        <end position="113"/>
    </location>
</feature>
<comment type="subcellular location">
    <subcellularLocation>
        <location evidence="1">Membrane</location>
        <topology evidence="1">Multi-pass membrane protein</topology>
    </subcellularLocation>
</comment>
<evidence type="ECO:0000313" key="6">
    <source>
        <dbReference type="EMBL" id="VDP75041.1"/>
    </source>
</evidence>
<name>A0A183AE86_9TREM</name>
<dbReference type="Gene3D" id="1.20.1070.10">
    <property type="entry name" value="Rhodopsin 7-helix transmembrane proteins"/>
    <property type="match status" value="1"/>
</dbReference>
<feature type="transmembrane region" description="Helical" evidence="5">
    <location>
        <begin position="63"/>
        <end position="80"/>
    </location>
</feature>
<evidence type="ECO:0000256" key="3">
    <source>
        <dbReference type="ARBA" id="ARBA00022989"/>
    </source>
</evidence>
<dbReference type="InterPro" id="IPR000832">
    <property type="entry name" value="GPCR_2_secretin-like"/>
</dbReference>
<reference evidence="8" key="1">
    <citation type="submission" date="2016-06" db="UniProtKB">
        <authorList>
            <consortium name="WormBaseParasite"/>
        </authorList>
    </citation>
    <scope>IDENTIFICATION</scope>
</reference>
<dbReference type="InterPro" id="IPR050332">
    <property type="entry name" value="GPCR_2"/>
</dbReference>